<dbReference type="HOGENOM" id="CLU_166635_0_0_4"/>
<sequence length="110" mass="12713">MTTQTHVVIISNMKAIQLVRTRIAYSASAFAELVLWQLPEPLTGSVHSFKYRLAYVVDGVCVLRYDNEVGKGDHRHFAGKERAYIFKTPDKLIADFQRDIARWNRENRDS</sequence>
<dbReference type="InterPro" id="IPR045397">
    <property type="entry name" value="TumE-like"/>
</dbReference>
<evidence type="ECO:0000313" key="2">
    <source>
        <dbReference type="Proteomes" id="UP000015559"/>
    </source>
</evidence>
<evidence type="ECO:0000313" key="1">
    <source>
        <dbReference type="EMBL" id="BAN34587.1"/>
    </source>
</evidence>
<dbReference type="AlphaFoldDB" id="S6B1N3"/>
<keyword evidence="2" id="KW-1185">Reference proteome</keyword>
<proteinExistence type="predicted"/>
<reference evidence="1 2" key="1">
    <citation type="journal article" date="2012" name="Appl. Environ. Microbiol.">
        <title>Draft genome sequence of a psychrotolerant sulfur-oxidizing bacterium, Sulfuricella denitrificans skB26, and proteomic insights into cold adaptation.</title>
        <authorList>
            <person name="Watanabe T."/>
            <person name="Kojima H."/>
            <person name="Fukui M."/>
        </authorList>
    </citation>
    <scope>NUCLEOTIDE SEQUENCE [LARGE SCALE GENOMIC DNA]</scope>
    <source>
        <strain evidence="2">skB26</strain>
    </source>
</reference>
<accession>S6B1N3</accession>
<dbReference type="Pfam" id="PF20126">
    <property type="entry name" value="TumE"/>
    <property type="match status" value="1"/>
</dbReference>
<gene>
    <name evidence="1" type="ORF">SCD_n00745</name>
</gene>
<protein>
    <submittedName>
        <fullName evidence="1">Uncharacterized protein</fullName>
    </submittedName>
</protein>
<name>S6B1N3_SULDS</name>
<dbReference type="EMBL" id="AP013066">
    <property type="protein sequence ID" value="BAN34587.1"/>
    <property type="molecule type" value="Genomic_DNA"/>
</dbReference>
<dbReference type="eggNOG" id="ENOG5032Y3P">
    <property type="taxonomic scope" value="Bacteria"/>
</dbReference>
<organism evidence="1 2">
    <name type="scientific">Sulfuricella denitrificans (strain DSM 22764 / NBRC 105220 / skB26)</name>
    <dbReference type="NCBI Taxonomy" id="1163617"/>
    <lineage>
        <taxon>Bacteria</taxon>
        <taxon>Pseudomonadati</taxon>
        <taxon>Pseudomonadota</taxon>
        <taxon>Betaproteobacteria</taxon>
        <taxon>Nitrosomonadales</taxon>
        <taxon>Sulfuricellaceae</taxon>
        <taxon>Sulfuricella</taxon>
    </lineage>
</organism>
<dbReference type="STRING" id="1163617.SCD_n00745"/>
<dbReference type="Proteomes" id="UP000015559">
    <property type="component" value="Chromosome"/>
</dbReference>
<dbReference type="KEGG" id="sdr:SCD_n00745"/>